<feature type="region of interest" description="Disordered" evidence="1">
    <location>
        <begin position="261"/>
        <end position="286"/>
    </location>
</feature>
<keyword evidence="2" id="KW-0732">Signal</keyword>
<feature type="signal peptide" evidence="2">
    <location>
        <begin position="1"/>
        <end position="25"/>
    </location>
</feature>
<feature type="compositionally biased region" description="Low complexity" evidence="1">
    <location>
        <begin position="204"/>
        <end position="218"/>
    </location>
</feature>
<protein>
    <recommendedName>
        <fullName evidence="3">VWFA domain-containing protein</fullName>
    </recommendedName>
</protein>
<dbReference type="PROSITE" id="PS50234">
    <property type="entry name" value="VWFA"/>
    <property type="match status" value="1"/>
</dbReference>
<keyword evidence="5" id="KW-1185">Reference proteome</keyword>
<organism evidence="4 5">
    <name type="scientific">Clavelina lepadiformis</name>
    <name type="common">Light-bulb sea squirt</name>
    <name type="synonym">Ascidia lepadiformis</name>
    <dbReference type="NCBI Taxonomy" id="159417"/>
    <lineage>
        <taxon>Eukaryota</taxon>
        <taxon>Metazoa</taxon>
        <taxon>Chordata</taxon>
        <taxon>Tunicata</taxon>
        <taxon>Ascidiacea</taxon>
        <taxon>Aplousobranchia</taxon>
        <taxon>Clavelinidae</taxon>
        <taxon>Clavelina</taxon>
    </lineage>
</organism>
<feature type="domain" description="VWFA" evidence="3">
    <location>
        <begin position="292"/>
        <end position="493"/>
    </location>
</feature>
<feature type="compositionally biased region" description="Low complexity" evidence="1">
    <location>
        <begin position="157"/>
        <end position="170"/>
    </location>
</feature>
<dbReference type="PANTHER" id="PTHR24020">
    <property type="entry name" value="COLLAGEN ALPHA"/>
    <property type="match status" value="1"/>
</dbReference>
<dbReference type="InterPro" id="IPR002035">
    <property type="entry name" value="VWF_A"/>
</dbReference>
<dbReference type="SMART" id="SM00327">
    <property type="entry name" value="VWA"/>
    <property type="match status" value="1"/>
</dbReference>
<evidence type="ECO:0000256" key="1">
    <source>
        <dbReference type="SAM" id="MobiDB-lite"/>
    </source>
</evidence>
<dbReference type="PANTHER" id="PTHR24020:SF20">
    <property type="entry name" value="PH DOMAIN-CONTAINING PROTEIN"/>
    <property type="match status" value="1"/>
</dbReference>
<accession>A0ABP0FVP1</accession>
<reference evidence="4 5" key="1">
    <citation type="submission" date="2024-02" db="EMBL/GenBank/DDBJ databases">
        <authorList>
            <person name="Daric V."/>
            <person name="Darras S."/>
        </authorList>
    </citation>
    <scope>NUCLEOTIDE SEQUENCE [LARGE SCALE GENOMIC DNA]</scope>
</reference>
<name>A0ABP0FVP1_CLALP</name>
<dbReference type="EMBL" id="CAWYQH010000097">
    <property type="protein sequence ID" value="CAK8683657.1"/>
    <property type="molecule type" value="Genomic_DNA"/>
</dbReference>
<sequence length="518" mass="56956">MKTVMMRAFLLPNAILFLCVLQANSQNVLERLCRHPSYATLDICAYFPPQNTTNTGSPTIATRLPPTFIPDEQNDPCDVNHRKWSSCSIGKYSTRRTIDSCPQKTERCDTGKFLASLLVSNLIQPAASYQSPQAPNVFPDFGGINSGPFIFPGQLVPNPSSNQPSRPSGNTQSNNPGVGGRNQFQPGGFGNNQLPTFPRLPTFNGPNPAGNNNNVPSSSGGGTNSQPSQGNPVAARGFSFQTDANQQENCFQLRDPQGNLIAGNCNKPGSGAGTRRSKRQVSSSQISQTKRDLLIMLDESASVGADRFKKIKRIAAAIVKLLCDQIKVHRDLTRVSVMSFDSTVHFHLKLYDYYRPDLTLDGRALANYIIKNINYNSNTAYRTCLNDALTYAHRVALSYANGGRRGQQDVEQDIIIITDGCANCNNNGLTPIQAVRQTTDYFISQGIHVYVIGIGLRENCQNLLRVLAQGGRCYHFFYLKEWDYDVDSFIESLENPPGDACLNVFDHPSGQCLPDINL</sequence>
<proteinExistence type="predicted"/>
<comment type="caution">
    <text evidence="4">The sequence shown here is derived from an EMBL/GenBank/DDBJ whole genome shotgun (WGS) entry which is preliminary data.</text>
</comment>
<gene>
    <name evidence="4" type="ORF">CVLEPA_LOCUS14703</name>
</gene>
<dbReference type="Proteomes" id="UP001642483">
    <property type="component" value="Unassembled WGS sequence"/>
</dbReference>
<evidence type="ECO:0000313" key="5">
    <source>
        <dbReference type="Proteomes" id="UP001642483"/>
    </source>
</evidence>
<feature type="chain" id="PRO_5046458655" description="VWFA domain-containing protein" evidence="2">
    <location>
        <begin position="26"/>
        <end position="518"/>
    </location>
</feature>
<dbReference type="SUPFAM" id="SSF53300">
    <property type="entry name" value="vWA-like"/>
    <property type="match status" value="1"/>
</dbReference>
<evidence type="ECO:0000256" key="2">
    <source>
        <dbReference type="SAM" id="SignalP"/>
    </source>
</evidence>
<evidence type="ECO:0000313" key="4">
    <source>
        <dbReference type="EMBL" id="CAK8683657.1"/>
    </source>
</evidence>
<dbReference type="InterPro" id="IPR036465">
    <property type="entry name" value="vWFA_dom_sf"/>
</dbReference>
<evidence type="ECO:0000259" key="3">
    <source>
        <dbReference type="PROSITE" id="PS50234"/>
    </source>
</evidence>
<feature type="region of interest" description="Disordered" evidence="1">
    <location>
        <begin position="149"/>
        <end position="235"/>
    </location>
</feature>
<dbReference type="Pfam" id="PF00092">
    <property type="entry name" value="VWA"/>
    <property type="match status" value="1"/>
</dbReference>
<dbReference type="Gene3D" id="3.40.50.410">
    <property type="entry name" value="von Willebrand factor, type A domain"/>
    <property type="match status" value="1"/>
</dbReference>
<dbReference type="InterPro" id="IPR050525">
    <property type="entry name" value="ECM_Assembly_Org"/>
</dbReference>
<dbReference type="CDD" id="cd01450">
    <property type="entry name" value="vWFA_subfamily_ECM"/>
    <property type="match status" value="1"/>
</dbReference>